<proteinExistence type="predicted"/>
<organism evidence="2 3">
    <name type="scientific">Amycolatopsis mediterranei (strain S699)</name>
    <name type="common">Nocardia mediterranei</name>
    <dbReference type="NCBI Taxonomy" id="713604"/>
    <lineage>
        <taxon>Bacteria</taxon>
        <taxon>Bacillati</taxon>
        <taxon>Actinomycetota</taxon>
        <taxon>Actinomycetes</taxon>
        <taxon>Pseudonocardiales</taxon>
        <taxon>Pseudonocardiaceae</taxon>
        <taxon>Amycolatopsis</taxon>
    </lineage>
</organism>
<evidence type="ECO:0000313" key="3">
    <source>
        <dbReference type="Proteomes" id="UP000006138"/>
    </source>
</evidence>
<name>A0A9R0P3E6_AMYMS</name>
<accession>A0A9R0P3E6</accession>
<evidence type="ECO:0000256" key="1">
    <source>
        <dbReference type="SAM" id="MobiDB-lite"/>
    </source>
</evidence>
<protein>
    <submittedName>
        <fullName evidence="2">Uncharacterized protein</fullName>
    </submittedName>
</protein>
<gene>
    <name evidence="2" type="ordered locus">RAM_35920</name>
</gene>
<feature type="region of interest" description="Disordered" evidence="1">
    <location>
        <begin position="73"/>
        <end position="125"/>
    </location>
</feature>
<evidence type="ECO:0000313" key="2">
    <source>
        <dbReference type="EMBL" id="AEK45657.1"/>
    </source>
</evidence>
<feature type="region of interest" description="Disordered" evidence="1">
    <location>
        <begin position="25"/>
        <end position="59"/>
    </location>
</feature>
<keyword evidence="3" id="KW-1185">Reference proteome</keyword>
<dbReference type="Proteomes" id="UP000006138">
    <property type="component" value="Chromosome"/>
</dbReference>
<dbReference type="AlphaFoldDB" id="A0A9R0P3E6"/>
<dbReference type="EMBL" id="CP002896">
    <property type="protein sequence ID" value="AEK45657.1"/>
    <property type="molecule type" value="Genomic_DNA"/>
</dbReference>
<feature type="compositionally biased region" description="Basic and acidic residues" evidence="1">
    <location>
        <begin position="76"/>
        <end position="106"/>
    </location>
</feature>
<sequence length="125" mass="13656">MDDRGRGVGSGTVIVTLRPVRKVRRRAGPVRSVKQVWRGVHQKPRDRRHSDGRRSVTSARSILVQAVGVAWPAERSTVDRDAVGARGRPDPQPGQHDDERHGHGAEQRVSGAGRVEPAAVRQAAQ</sequence>
<reference evidence="2 3" key="1">
    <citation type="journal article" date="2011" name="J. Bacteriol.">
        <title>Whole genome sequence of the rifamycin B-producing strain Amycolatopsis mediterranei S699.</title>
        <authorList>
            <person name="Verma M."/>
            <person name="Kaur J."/>
            <person name="Kumar M."/>
            <person name="Kumari K."/>
            <person name="Saxena A."/>
            <person name="Anand S."/>
            <person name="Nigam A."/>
            <person name="Ravi V."/>
            <person name="Raghuvanshi S."/>
            <person name="Khurana P."/>
            <person name="Tyagi A.K."/>
            <person name="Khurana J.P."/>
            <person name="Lal R."/>
        </authorList>
    </citation>
    <scope>NUCLEOTIDE SEQUENCE [LARGE SCALE GENOMIC DNA]</scope>
    <source>
        <strain evidence="2 3">S699</strain>
    </source>
</reference>
<dbReference type="KEGG" id="amn:RAM_35920"/>